<keyword evidence="2" id="KW-1185">Reference proteome</keyword>
<sequence length="335" mass="37445">MVRQVSHEGISVPALQGRVAAGQDAGLVPSLLAAAAFLSSPEPSSPTAPLVLLDERPPEAQGHVDIDLGGLTLDELTEFLPADAALPLDVVVCNRATPHSKEEWEDDDDTDHWVAVNLIRASLAITERPPLPSPPKRHLSATWWNHFNPEAEVDTEADYSIRKLIDWWGEPPHVAYLVEWDIKPCQLSWEWPENLKWVYWCIDQGNKGSDPSISFNRYYGKSFGCAGDSKSGRCFLHAFQAVCFGLGKPGLVNRDHWDRFRVTQGNNFPDGVVPEDIGKFFNFVRAERVPLVYVELFKVYSHMTLLSTAVLDREARKLPPGHYILQEETKSAVLA</sequence>
<gene>
    <name evidence="1" type="ORF">PHMEG_00012710</name>
</gene>
<protein>
    <submittedName>
        <fullName evidence="1">Uncharacterized protein</fullName>
    </submittedName>
</protein>
<evidence type="ECO:0000313" key="1">
    <source>
        <dbReference type="EMBL" id="OWZ13896.1"/>
    </source>
</evidence>
<dbReference type="AlphaFoldDB" id="A0A225W839"/>
<dbReference type="EMBL" id="NBNE01001470">
    <property type="protein sequence ID" value="OWZ13896.1"/>
    <property type="molecule type" value="Genomic_DNA"/>
</dbReference>
<comment type="caution">
    <text evidence="1">The sequence shown here is derived from an EMBL/GenBank/DDBJ whole genome shotgun (WGS) entry which is preliminary data.</text>
</comment>
<reference evidence="2" key="1">
    <citation type="submission" date="2017-03" db="EMBL/GenBank/DDBJ databases">
        <title>Phytopthora megakarya and P. palmivora, two closely related causual agents of cacao black pod achieved similar genome size and gene model numbers by different mechanisms.</title>
        <authorList>
            <person name="Ali S."/>
            <person name="Shao J."/>
            <person name="Larry D.J."/>
            <person name="Kronmiller B."/>
            <person name="Shen D."/>
            <person name="Strem M.D."/>
            <person name="Melnick R.L."/>
            <person name="Guiltinan M.J."/>
            <person name="Tyler B.M."/>
            <person name="Meinhardt L.W."/>
            <person name="Bailey B.A."/>
        </authorList>
    </citation>
    <scope>NUCLEOTIDE SEQUENCE [LARGE SCALE GENOMIC DNA]</scope>
    <source>
        <strain evidence="2">zdho120</strain>
    </source>
</reference>
<proteinExistence type="predicted"/>
<accession>A0A225W839</accession>
<organism evidence="1 2">
    <name type="scientific">Phytophthora megakarya</name>
    <dbReference type="NCBI Taxonomy" id="4795"/>
    <lineage>
        <taxon>Eukaryota</taxon>
        <taxon>Sar</taxon>
        <taxon>Stramenopiles</taxon>
        <taxon>Oomycota</taxon>
        <taxon>Peronosporomycetes</taxon>
        <taxon>Peronosporales</taxon>
        <taxon>Peronosporaceae</taxon>
        <taxon>Phytophthora</taxon>
    </lineage>
</organism>
<dbReference type="Proteomes" id="UP000198211">
    <property type="component" value="Unassembled WGS sequence"/>
</dbReference>
<name>A0A225W839_9STRA</name>
<dbReference type="OrthoDB" id="89881at2759"/>
<evidence type="ECO:0000313" key="2">
    <source>
        <dbReference type="Proteomes" id="UP000198211"/>
    </source>
</evidence>